<evidence type="ECO:0000256" key="1">
    <source>
        <dbReference type="PROSITE-ProRule" id="PRU00047"/>
    </source>
</evidence>
<sequence length="378" mass="43581">MVSTQRSQPPETREPSTPAENQPEQPPTLVREETTNPDTSALSTVDETETNSATSERESTLTSKDEIQQLREKTKLLKKMVKWQAKLNDTLQTSQKHLRSESLDIATSNPTPAKRSSVLSPLQHTKLYQTGTYKEYRRFTSNIESIRDASGLNNEETLAYALIGLDYIESELWGVYREQNPLKNNWNGLKEFLHMRLGDPTNRTRKSWRALFSLRKSPDETDYAYHRRFLERTLEIGEEFEDLAKLKKNLFIWSLDKPMRTKLDEQLEIPDDIDDIVALATRLRPSVSVAYAKNAPHAKPTNPVGSARRGMKTNDSRLPMDKRSQPQRPVREMGKDLIKDREALRKDGKCFECRQKGHLARDCPKKKAWLDVRNIKTT</sequence>
<feature type="compositionally biased region" description="Basic and acidic residues" evidence="2">
    <location>
        <begin position="55"/>
        <end position="65"/>
    </location>
</feature>
<dbReference type="SUPFAM" id="SSF57756">
    <property type="entry name" value="Retrovirus zinc finger-like domains"/>
    <property type="match status" value="1"/>
</dbReference>
<dbReference type="InterPro" id="IPR001878">
    <property type="entry name" value="Znf_CCHC"/>
</dbReference>
<evidence type="ECO:0000256" key="2">
    <source>
        <dbReference type="SAM" id="MobiDB-lite"/>
    </source>
</evidence>
<feature type="region of interest" description="Disordered" evidence="2">
    <location>
        <begin position="1"/>
        <end position="65"/>
    </location>
</feature>
<gene>
    <name evidence="4" type="ORF">CIRG_10362</name>
</gene>
<dbReference type="AlphaFoldDB" id="A0A0J6Y7A0"/>
<dbReference type="PROSITE" id="PS50158">
    <property type="entry name" value="ZF_CCHC"/>
    <property type="match status" value="1"/>
</dbReference>
<evidence type="ECO:0000313" key="4">
    <source>
        <dbReference type="EMBL" id="KMP02553.1"/>
    </source>
</evidence>
<feature type="domain" description="CCHC-type" evidence="3">
    <location>
        <begin position="349"/>
        <end position="365"/>
    </location>
</feature>
<feature type="region of interest" description="Disordered" evidence="2">
    <location>
        <begin position="95"/>
        <end position="117"/>
    </location>
</feature>
<reference evidence="5" key="1">
    <citation type="journal article" date="2010" name="Genome Res.">
        <title>Population genomic sequencing of Coccidioides fungi reveals recent hybridization and transposon control.</title>
        <authorList>
            <person name="Neafsey D.E."/>
            <person name="Barker B.M."/>
            <person name="Sharpton T.J."/>
            <person name="Stajich J.E."/>
            <person name="Park D.J."/>
            <person name="Whiston E."/>
            <person name="Hung C.-Y."/>
            <person name="McMahan C."/>
            <person name="White J."/>
            <person name="Sykes S."/>
            <person name="Heiman D."/>
            <person name="Young S."/>
            <person name="Zeng Q."/>
            <person name="Abouelleil A."/>
            <person name="Aftuck L."/>
            <person name="Bessette D."/>
            <person name="Brown A."/>
            <person name="FitzGerald M."/>
            <person name="Lui A."/>
            <person name="Macdonald J.P."/>
            <person name="Priest M."/>
            <person name="Orbach M.J."/>
            <person name="Galgiani J.N."/>
            <person name="Kirkland T.N."/>
            <person name="Cole G.T."/>
            <person name="Birren B.W."/>
            <person name="Henn M.R."/>
            <person name="Taylor J.W."/>
            <person name="Rounsley S.D."/>
        </authorList>
    </citation>
    <scope>NUCLEOTIDE SEQUENCE [LARGE SCALE GENOMIC DNA]</scope>
    <source>
        <strain evidence="5">RMSCC 2394</strain>
    </source>
</reference>
<dbReference type="Pfam" id="PF00098">
    <property type="entry name" value="zf-CCHC"/>
    <property type="match status" value="1"/>
</dbReference>
<feature type="compositionally biased region" description="Polar residues" evidence="2">
    <location>
        <begin position="1"/>
        <end position="10"/>
    </location>
</feature>
<evidence type="ECO:0000313" key="5">
    <source>
        <dbReference type="Proteomes" id="UP000054565"/>
    </source>
</evidence>
<dbReference type="InterPro" id="IPR036875">
    <property type="entry name" value="Znf_CCHC_sf"/>
</dbReference>
<protein>
    <recommendedName>
        <fullName evidence="3">CCHC-type domain-containing protein</fullName>
    </recommendedName>
</protein>
<accession>A0A0J6Y7A0</accession>
<dbReference type="SMART" id="SM00343">
    <property type="entry name" value="ZnF_C2HC"/>
    <property type="match status" value="1"/>
</dbReference>
<dbReference type="Proteomes" id="UP000054565">
    <property type="component" value="Unassembled WGS sequence"/>
</dbReference>
<dbReference type="STRING" id="404692.A0A0J6Y7A0"/>
<dbReference type="EMBL" id="DS028110">
    <property type="protein sequence ID" value="KMP02553.1"/>
    <property type="molecule type" value="Genomic_DNA"/>
</dbReference>
<feature type="compositionally biased region" description="Basic and acidic residues" evidence="2">
    <location>
        <begin position="312"/>
        <end position="333"/>
    </location>
</feature>
<feature type="compositionally biased region" description="Polar residues" evidence="2">
    <location>
        <begin position="36"/>
        <end position="54"/>
    </location>
</feature>
<evidence type="ECO:0000259" key="3">
    <source>
        <dbReference type="PROSITE" id="PS50158"/>
    </source>
</evidence>
<proteinExistence type="predicted"/>
<dbReference type="GO" id="GO:0008270">
    <property type="term" value="F:zinc ion binding"/>
    <property type="evidence" value="ECO:0007669"/>
    <property type="project" value="UniProtKB-KW"/>
</dbReference>
<keyword evidence="1" id="KW-0479">Metal-binding</keyword>
<dbReference type="GO" id="GO:0003676">
    <property type="term" value="F:nucleic acid binding"/>
    <property type="evidence" value="ECO:0007669"/>
    <property type="project" value="InterPro"/>
</dbReference>
<keyword evidence="1" id="KW-0862">Zinc</keyword>
<organism evidence="4 5">
    <name type="scientific">Coccidioides immitis RMSCC 2394</name>
    <dbReference type="NCBI Taxonomy" id="404692"/>
    <lineage>
        <taxon>Eukaryota</taxon>
        <taxon>Fungi</taxon>
        <taxon>Dikarya</taxon>
        <taxon>Ascomycota</taxon>
        <taxon>Pezizomycotina</taxon>
        <taxon>Eurotiomycetes</taxon>
        <taxon>Eurotiomycetidae</taxon>
        <taxon>Onygenales</taxon>
        <taxon>Onygenaceae</taxon>
        <taxon>Coccidioides</taxon>
    </lineage>
</organism>
<feature type="region of interest" description="Disordered" evidence="2">
    <location>
        <begin position="295"/>
        <end position="333"/>
    </location>
</feature>
<dbReference type="OrthoDB" id="4365667at2759"/>
<keyword evidence="1" id="KW-0863">Zinc-finger</keyword>
<name>A0A0J6Y7A0_COCIT</name>
<dbReference type="Gene3D" id="4.10.60.10">
    <property type="entry name" value="Zinc finger, CCHC-type"/>
    <property type="match status" value="1"/>
</dbReference>